<feature type="region of interest" description="Disordered" evidence="8">
    <location>
        <begin position="57"/>
        <end position="82"/>
    </location>
</feature>
<dbReference type="FunFam" id="2.30.22.10:FF:000001">
    <property type="entry name" value="Protein GrpE"/>
    <property type="match status" value="1"/>
</dbReference>
<name>A0A165J998_9BASI</name>
<feature type="compositionally biased region" description="Low complexity" evidence="8">
    <location>
        <begin position="61"/>
        <end position="71"/>
    </location>
</feature>
<dbReference type="EMBL" id="KV423922">
    <property type="protein sequence ID" value="KZT61543.1"/>
    <property type="molecule type" value="Genomic_DNA"/>
</dbReference>
<proteinExistence type="inferred from homology"/>
<evidence type="ECO:0000256" key="4">
    <source>
        <dbReference type="ARBA" id="ARBA00014521"/>
    </source>
</evidence>
<evidence type="ECO:0000313" key="9">
    <source>
        <dbReference type="EMBL" id="KZT61543.1"/>
    </source>
</evidence>
<dbReference type="CDD" id="cd00446">
    <property type="entry name" value="GrpE"/>
    <property type="match status" value="1"/>
</dbReference>
<dbReference type="AlphaFoldDB" id="A0A165J998"/>
<dbReference type="Gene3D" id="2.30.22.10">
    <property type="entry name" value="Head domain of nucleotide exchange factor GrpE"/>
    <property type="match status" value="1"/>
</dbReference>
<protein>
    <recommendedName>
        <fullName evidence="4">GrpE protein homolog, mitochondrial</fullName>
    </recommendedName>
</protein>
<dbReference type="SUPFAM" id="SSF51064">
    <property type="entry name" value="Head domain of nucleotide exchange factor GrpE"/>
    <property type="match status" value="1"/>
</dbReference>
<dbReference type="GO" id="GO:0030150">
    <property type="term" value="P:protein import into mitochondrial matrix"/>
    <property type="evidence" value="ECO:0007669"/>
    <property type="project" value="TreeGrafter"/>
</dbReference>
<dbReference type="SUPFAM" id="SSF58014">
    <property type="entry name" value="Coiled-coil domain of nucleotide exchange factor GrpE"/>
    <property type="match status" value="1"/>
</dbReference>
<dbReference type="PROSITE" id="PS01071">
    <property type="entry name" value="GRPE"/>
    <property type="match status" value="1"/>
</dbReference>
<evidence type="ECO:0000256" key="1">
    <source>
        <dbReference type="ARBA" id="ARBA00004496"/>
    </source>
</evidence>
<organism evidence="9 10">
    <name type="scientific">Calocera cornea HHB12733</name>
    <dbReference type="NCBI Taxonomy" id="1353952"/>
    <lineage>
        <taxon>Eukaryota</taxon>
        <taxon>Fungi</taxon>
        <taxon>Dikarya</taxon>
        <taxon>Basidiomycota</taxon>
        <taxon>Agaricomycotina</taxon>
        <taxon>Dacrymycetes</taxon>
        <taxon>Dacrymycetales</taxon>
        <taxon>Dacrymycetaceae</taxon>
        <taxon>Calocera</taxon>
    </lineage>
</organism>
<evidence type="ECO:0000256" key="6">
    <source>
        <dbReference type="ARBA" id="ARBA00023016"/>
    </source>
</evidence>
<feature type="non-terminal residue" evidence="9">
    <location>
        <position position="1"/>
    </location>
</feature>
<comment type="subunit">
    <text evidence="3">Homodimer.</text>
</comment>
<dbReference type="Proteomes" id="UP000076842">
    <property type="component" value="Unassembled WGS sequence"/>
</dbReference>
<dbReference type="GO" id="GO:0006457">
    <property type="term" value="P:protein folding"/>
    <property type="evidence" value="ECO:0007669"/>
    <property type="project" value="InterPro"/>
</dbReference>
<dbReference type="InterPro" id="IPR009012">
    <property type="entry name" value="GrpE_head"/>
</dbReference>
<comment type="subcellular location">
    <subcellularLocation>
        <location evidence="1">Cytoplasm</location>
    </subcellularLocation>
</comment>
<accession>A0A165J998</accession>
<dbReference type="Gene3D" id="3.90.20.20">
    <property type="match status" value="1"/>
</dbReference>
<gene>
    <name evidence="9" type="ORF">CALCODRAFT_427543</name>
</gene>
<dbReference type="InterPro" id="IPR000740">
    <property type="entry name" value="GrpE"/>
</dbReference>
<dbReference type="InParanoid" id="A0A165J998"/>
<dbReference type="GO" id="GO:0001405">
    <property type="term" value="C:PAM complex, Tim23 associated import motor"/>
    <property type="evidence" value="ECO:0007669"/>
    <property type="project" value="TreeGrafter"/>
</dbReference>
<dbReference type="PANTHER" id="PTHR21237:SF23">
    <property type="entry name" value="GRPE PROTEIN HOMOLOG, MITOCHONDRIAL"/>
    <property type="match status" value="1"/>
</dbReference>
<keyword evidence="7" id="KW-0143">Chaperone</keyword>
<evidence type="ECO:0000256" key="3">
    <source>
        <dbReference type="ARBA" id="ARBA00011738"/>
    </source>
</evidence>
<evidence type="ECO:0000256" key="7">
    <source>
        <dbReference type="ARBA" id="ARBA00023186"/>
    </source>
</evidence>
<dbReference type="GO" id="GO:0042803">
    <property type="term" value="F:protein homodimerization activity"/>
    <property type="evidence" value="ECO:0007669"/>
    <property type="project" value="InterPro"/>
</dbReference>
<dbReference type="GO" id="GO:0000774">
    <property type="term" value="F:adenyl-nucleotide exchange factor activity"/>
    <property type="evidence" value="ECO:0007669"/>
    <property type="project" value="InterPro"/>
</dbReference>
<keyword evidence="6" id="KW-0346">Stress response</keyword>
<evidence type="ECO:0000256" key="8">
    <source>
        <dbReference type="SAM" id="MobiDB-lite"/>
    </source>
</evidence>
<dbReference type="InterPro" id="IPR013805">
    <property type="entry name" value="GrpE_CC"/>
</dbReference>
<sequence length="168" mass="18624">QSRLRYTQADFQNLQRISQIEKQKAQTYAISNLAKSLLTTLDNLHMALHAIPESVLDPSKEASGSSSSSAPKKPDPEFFTPSTHTTLKQLHEGVMLTRNSLMQALKSHGVEPYDAKGEPFDPNLHEALFEVPVKEDMEGKVVEVFKHGYKIGDRVLRAAQVGVGKKQA</sequence>
<reference evidence="9 10" key="1">
    <citation type="journal article" date="2016" name="Mol. Biol. Evol.">
        <title>Comparative Genomics of Early-Diverging Mushroom-Forming Fungi Provides Insights into the Origins of Lignocellulose Decay Capabilities.</title>
        <authorList>
            <person name="Nagy L.G."/>
            <person name="Riley R."/>
            <person name="Tritt A."/>
            <person name="Adam C."/>
            <person name="Daum C."/>
            <person name="Floudas D."/>
            <person name="Sun H."/>
            <person name="Yadav J.S."/>
            <person name="Pangilinan J."/>
            <person name="Larsson K.H."/>
            <person name="Matsuura K."/>
            <person name="Barry K."/>
            <person name="Labutti K."/>
            <person name="Kuo R."/>
            <person name="Ohm R.A."/>
            <person name="Bhattacharya S.S."/>
            <person name="Shirouzu T."/>
            <person name="Yoshinaga Y."/>
            <person name="Martin F.M."/>
            <person name="Grigoriev I.V."/>
            <person name="Hibbett D.S."/>
        </authorList>
    </citation>
    <scope>NUCLEOTIDE SEQUENCE [LARGE SCALE GENOMIC DNA]</scope>
    <source>
        <strain evidence="9 10">HHB12733</strain>
    </source>
</reference>
<keyword evidence="5" id="KW-0963">Cytoplasm</keyword>
<comment type="similarity">
    <text evidence="2">Belongs to the GrpE family.</text>
</comment>
<dbReference type="OrthoDB" id="201635at2759"/>
<keyword evidence="10" id="KW-1185">Reference proteome</keyword>
<dbReference type="PANTHER" id="PTHR21237">
    <property type="entry name" value="GRPE PROTEIN"/>
    <property type="match status" value="1"/>
</dbReference>
<dbReference type="Pfam" id="PF01025">
    <property type="entry name" value="GrpE"/>
    <property type="match status" value="1"/>
</dbReference>
<dbReference type="GO" id="GO:0051087">
    <property type="term" value="F:protein-folding chaperone binding"/>
    <property type="evidence" value="ECO:0007669"/>
    <property type="project" value="InterPro"/>
</dbReference>
<evidence type="ECO:0000256" key="5">
    <source>
        <dbReference type="ARBA" id="ARBA00022490"/>
    </source>
</evidence>
<dbReference type="GO" id="GO:0051082">
    <property type="term" value="F:unfolded protein binding"/>
    <property type="evidence" value="ECO:0007669"/>
    <property type="project" value="TreeGrafter"/>
</dbReference>
<dbReference type="HAMAP" id="MF_01151">
    <property type="entry name" value="GrpE"/>
    <property type="match status" value="1"/>
</dbReference>
<evidence type="ECO:0000313" key="10">
    <source>
        <dbReference type="Proteomes" id="UP000076842"/>
    </source>
</evidence>
<dbReference type="FunCoup" id="A0A165J998">
    <property type="interactions" value="180"/>
</dbReference>
<dbReference type="STRING" id="1353952.A0A165J998"/>
<evidence type="ECO:0000256" key="2">
    <source>
        <dbReference type="ARBA" id="ARBA00009054"/>
    </source>
</evidence>